<dbReference type="GO" id="GO:0005794">
    <property type="term" value="C:Golgi apparatus"/>
    <property type="evidence" value="ECO:0007669"/>
    <property type="project" value="TreeGrafter"/>
</dbReference>
<dbReference type="GO" id="GO:0016197">
    <property type="term" value="P:endosomal transport"/>
    <property type="evidence" value="ECO:0007669"/>
    <property type="project" value="TreeGrafter"/>
</dbReference>
<dbReference type="PANTHER" id="PTHR34009:SF2">
    <property type="entry name" value="PROTEIN STAR"/>
    <property type="match status" value="1"/>
</dbReference>
<dbReference type="GO" id="GO:0005789">
    <property type="term" value="C:endoplasmic reticulum membrane"/>
    <property type="evidence" value="ECO:0007669"/>
    <property type="project" value="TreeGrafter"/>
</dbReference>
<keyword evidence="1" id="KW-0812">Transmembrane</keyword>
<evidence type="ECO:0000313" key="3">
    <source>
        <dbReference type="EMBL" id="CAH0101906.1"/>
    </source>
</evidence>
<dbReference type="GO" id="GO:0006888">
    <property type="term" value="P:endoplasmic reticulum to Golgi vesicle-mediated transport"/>
    <property type="evidence" value="ECO:0007669"/>
    <property type="project" value="TreeGrafter"/>
</dbReference>
<dbReference type="InterPro" id="IPR053202">
    <property type="entry name" value="EGF_Rcpt_Signaling_Reg"/>
</dbReference>
<dbReference type="Proteomes" id="UP000789390">
    <property type="component" value="Unassembled WGS sequence"/>
</dbReference>
<name>A0A8J2RGT9_9CRUS</name>
<dbReference type="PANTHER" id="PTHR34009">
    <property type="entry name" value="PROTEIN STAR"/>
    <property type="match status" value="1"/>
</dbReference>
<dbReference type="SUPFAM" id="SSF53335">
    <property type="entry name" value="S-adenosyl-L-methionine-dependent methyltransferases"/>
    <property type="match status" value="1"/>
</dbReference>
<dbReference type="InterPro" id="IPR006342">
    <property type="entry name" value="FkbM_mtfrase"/>
</dbReference>
<dbReference type="Gene3D" id="3.40.50.150">
    <property type="entry name" value="Vaccinia Virus protein VP39"/>
    <property type="match status" value="1"/>
</dbReference>
<proteinExistence type="predicted"/>
<reference evidence="3" key="1">
    <citation type="submission" date="2021-11" db="EMBL/GenBank/DDBJ databases">
        <authorList>
            <person name="Schell T."/>
        </authorList>
    </citation>
    <scope>NUCLEOTIDE SEQUENCE</scope>
    <source>
        <strain evidence="3">M5</strain>
    </source>
</reference>
<dbReference type="EMBL" id="CAKKLH010000068">
    <property type="protein sequence ID" value="CAH0101906.1"/>
    <property type="molecule type" value="Genomic_DNA"/>
</dbReference>
<comment type="caution">
    <text evidence="3">The sequence shown here is derived from an EMBL/GenBank/DDBJ whole genome shotgun (WGS) entry which is preliminary data.</text>
</comment>
<gene>
    <name evidence="3" type="ORF">DGAL_LOCUS4278</name>
</gene>
<feature type="transmembrane region" description="Helical" evidence="1">
    <location>
        <begin position="12"/>
        <end position="31"/>
    </location>
</feature>
<evidence type="ECO:0000259" key="2">
    <source>
        <dbReference type="Pfam" id="PF05050"/>
    </source>
</evidence>
<keyword evidence="1" id="KW-1133">Transmembrane helix</keyword>
<feature type="domain" description="Methyltransferase FkbM" evidence="2">
    <location>
        <begin position="244"/>
        <end position="311"/>
    </location>
</feature>
<evidence type="ECO:0000256" key="1">
    <source>
        <dbReference type="SAM" id="Phobius"/>
    </source>
</evidence>
<protein>
    <recommendedName>
        <fullName evidence="2">Methyltransferase FkbM domain-containing protein</fullName>
    </recommendedName>
</protein>
<dbReference type="Pfam" id="PF05050">
    <property type="entry name" value="Methyltransf_21"/>
    <property type="match status" value="2"/>
</dbReference>
<dbReference type="GO" id="GO:0031902">
    <property type="term" value="C:late endosome membrane"/>
    <property type="evidence" value="ECO:0007669"/>
    <property type="project" value="TreeGrafter"/>
</dbReference>
<dbReference type="AlphaFoldDB" id="A0A8J2RGT9"/>
<feature type="domain" description="Methyltransferase FkbM" evidence="2">
    <location>
        <begin position="384"/>
        <end position="547"/>
    </location>
</feature>
<dbReference type="InterPro" id="IPR029063">
    <property type="entry name" value="SAM-dependent_MTases_sf"/>
</dbReference>
<keyword evidence="4" id="KW-1185">Reference proteome</keyword>
<organism evidence="3 4">
    <name type="scientific">Daphnia galeata</name>
    <dbReference type="NCBI Taxonomy" id="27404"/>
    <lineage>
        <taxon>Eukaryota</taxon>
        <taxon>Metazoa</taxon>
        <taxon>Ecdysozoa</taxon>
        <taxon>Arthropoda</taxon>
        <taxon>Crustacea</taxon>
        <taxon>Branchiopoda</taxon>
        <taxon>Diplostraca</taxon>
        <taxon>Cladocera</taxon>
        <taxon>Anomopoda</taxon>
        <taxon>Daphniidae</taxon>
        <taxon>Daphnia</taxon>
    </lineage>
</organism>
<dbReference type="GO" id="GO:0005886">
    <property type="term" value="C:plasma membrane"/>
    <property type="evidence" value="ECO:0007669"/>
    <property type="project" value="TreeGrafter"/>
</dbReference>
<keyword evidence="1" id="KW-0472">Membrane</keyword>
<accession>A0A8J2RGT9</accession>
<evidence type="ECO:0000313" key="4">
    <source>
        <dbReference type="Proteomes" id="UP000789390"/>
    </source>
</evidence>
<sequence length="574" mass="64886">MSGRFSNQHRLKAQLLCTCFILVFIVLVMVINHQSNPFHSDRGDLEANLLTASKNIDIVLPIYRNNKDTSGKSKRPDVLTRQRQTNKYNLMEEVELEKFKQFLGGNKCNLEYINKNKLPQDHPCVIETIRRHYLKAPSPPDVPLNLVSDGDDDRSPGQTGVILRLLKNQTNGFFVECGALDGEFMSNTIDLERKFIGKLISRNRKAYTVPICLSLEPFPTKVTFQPKSGDPGHSHIEGEAKTLQKPGIPGVDPGLVTIQCFPFYSVLLAVGQTQIDFFSLDVEGHELKILKTIPWYKVDIKSLTVEWDNMPEGKEALIQYINKNKLPQDHPCVIETIRRHYLKAPSPPDVPLNLVSAGDEDRSPGQTGVILRLLKNQTNGFFVECGALDGEFMSNTIDLERKFNWGGILIEANPITFQKLISRNRKAYTVPICLSLEPYPTKVTFQPKTEDPGKSHIEGEAKTLQKPGILGVDPGLVTIQCFPFYSVLLAVGQTQIDFFSLDVEGHELKILKTIPWHKVDIKSLTVEWDNMPEGKEALIRFMEDSGFITIGAFDFHWTRDVIFIKDLINTHYNV</sequence>
<dbReference type="OrthoDB" id="6357215at2759"/>